<protein>
    <submittedName>
        <fullName evidence="1">Uncharacterized protein</fullName>
    </submittedName>
</protein>
<sequence>MNTTTATLTLSEMWETLEDLGVSEQALQLITDINGYNAETMCDVLFWQTGYRSFEQLEEE</sequence>
<gene>
    <name evidence="1" type="ORF">ESN35_06595</name>
</gene>
<dbReference type="RefSeq" id="WP_129237590.1">
    <property type="nucleotide sequence ID" value="NZ_CP035464.1"/>
</dbReference>
<name>A0A4P6DUC9_9BIFI</name>
<accession>A0A4P6DUC9</accession>
<dbReference type="Proteomes" id="UP000293589">
    <property type="component" value="Chromosome"/>
</dbReference>
<dbReference type="AlphaFoldDB" id="A0A4P6DUC9"/>
<dbReference type="EMBL" id="CP035464">
    <property type="protein sequence ID" value="QAY33105.1"/>
    <property type="molecule type" value="Genomic_DNA"/>
</dbReference>
<dbReference type="KEGG" id="bgx:ESN35_06595"/>
<evidence type="ECO:0000313" key="1">
    <source>
        <dbReference type="EMBL" id="QAY33105.1"/>
    </source>
</evidence>
<evidence type="ECO:0000313" key="2">
    <source>
        <dbReference type="Proteomes" id="UP000293589"/>
    </source>
</evidence>
<organism evidence="1 2">
    <name type="scientific">Bifidobacterium pullorum subsp. gallinarum</name>
    <dbReference type="NCBI Taxonomy" id="78344"/>
    <lineage>
        <taxon>Bacteria</taxon>
        <taxon>Bacillati</taxon>
        <taxon>Actinomycetota</taxon>
        <taxon>Actinomycetes</taxon>
        <taxon>Bifidobacteriales</taxon>
        <taxon>Bifidobacteriaceae</taxon>
        <taxon>Bifidobacterium</taxon>
    </lineage>
</organism>
<proteinExistence type="predicted"/>
<reference evidence="1 2" key="1">
    <citation type="submission" date="2019-01" db="EMBL/GenBank/DDBJ databases">
        <title>Complete genome sequence of Bifidobacterium gallinarum CACC 514.</title>
        <authorList>
            <person name="Jung M."/>
        </authorList>
    </citation>
    <scope>NUCLEOTIDE SEQUENCE [LARGE SCALE GENOMIC DNA]</scope>
    <source>
        <strain evidence="1 2">CACC 514</strain>
    </source>
</reference>